<evidence type="ECO:0000256" key="2">
    <source>
        <dbReference type="SAM" id="MobiDB-lite"/>
    </source>
</evidence>
<evidence type="ECO:0000259" key="3">
    <source>
        <dbReference type="PROSITE" id="PS50157"/>
    </source>
</evidence>
<dbReference type="InterPro" id="IPR036236">
    <property type="entry name" value="Znf_C2H2_sf"/>
</dbReference>
<dbReference type="Gene3D" id="3.30.160.60">
    <property type="entry name" value="Classic Zinc Finger"/>
    <property type="match status" value="1"/>
</dbReference>
<dbReference type="GO" id="GO:0008270">
    <property type="term" value="F:zinc ion binding"/>
    <property type="evidence" value="ECO:0007669"/>
    <property type="project" value="UniProtKB-KW"/>
</dbReference>
<dbReference type="PROSITE" id="PS00028">
    <property type="entry name" value="ZINC_FINGER_C2H2_1"/>
    <property type="match status" value="1"/>
</dbReference>
<dbReference type="InterPro" id="IPR013087">
    <property type="entry name" value="Znf_C2H2_type"/>
</dbReference>
<keyword evidence="5" id="KW-1185">Reference proteome</keyword>
<evidence type="ECO:0000256" key="1">
    <source>
        <dbReference type="PROSITE-ProRule" id="PRU00042"/>
    </source>
</evidence>
<proteinExistence type="predicted"/>
<dbReference type="PROSITE" id="PS50157">
    <property type="entry name" value="ZINC_FINGER_C2H2_2"/>
    <property type="match status" value="1"/>
</dbReference>
<name>A0A9D4D582_DREPO</name>
<comment type="caution">
    <text evidence="4">The sequence shown here is derived from an EMBL/GenBank/DDBJ whole genome shotgun (WGS) entry which is preliminary data.</text>
</comment>
<gene>
    <name evidence="4" type="ORF">DPMN_045037</name>
</gene>
<reference evidence="4" key="2">
    <citation type="submission" date="2020-11" db="EMBL/GenBank/DDBJ databases">
        <authorList>
            <person name="McCartney M.A."/>
            <person name="Auch B."/>
            <person name="Kono T."/>
            <person name="Mallez S."/>
            <person name="Becker A."/>
            <person name="Gohl D.M."/>
            <person name="Silverstein K.A.T."/>
            <person name="Koren S."/>
            <person name="Bechman K.B."/>
            <person name="Herman A."/>
            <person name="Abrahante J.E."/>
            <person name="Garbe J."/>
        </authorList>
    </citation>
    <scope>NUCLEOTIDE SEQUENCE</scope>
    <source>
        <strain evidence="4">Duluth1</strain>
        <tissue evidence="4">Whole animal</tissue>
    </source>
</reference>
<dbReference type="AlphaFoldDB" id="A0A9D4D582"/>
<feature type="region of interest" description="Disordered" evidence="2">
    <location>
        <begin position="42"/>
        <end position="61"/>
    </location>
</feature>
<evidence type="ECO:0000313" key="4">
    <source>
        <dbReference type="EMBL" id="KAH3738404.1"/>
    </source>
</evidence>
<keyword evidence="1" id="KW-0863">Zinc-finger</keyword>
<sequence>MVDLRAHMTHHQEATFKCDTCGHQMNRSDQYDDHMAMHLGETENYNGRGMVRGDNPKKGLG</sequence>
<reference evidence="4" key="1">
    <citation type="journal article" date="2019" name="bioRxiv">
        <title>The Genome of the Zebra Mussel, Dreissena polymorpha: A Resource for Invasive Species Research.</title>
        <authorList>
            <person name="McCartney M.A."/>
            <person name="Auch B."/>
            <person name="Kono T."/>
            <person name="Mallez S."/>
            <person name="Zhang Y."/>
            <person name="Obille A."/>
            <person name="Becker A."/>
            <person name="Abrahante J.E."/>
            <person name="Garbe J."/>
            <person name="Badalamenti J.P."/>
            <person name="Herman A."/>
            <person name="Mangelson H."/>
            <person name="Liachko I."/>
            <person name="Sullivan S."/>
            <person name="Sone E.D."/>
            <person name="Koren S."/>
            <person name="Silverstein K.A.T."/>
            <person name="Beckman K.B."/>
            <person name="Gohl D.M."/>
        </authorList>
    </citation>
    <scope>NUCLEOTIDE SEQUENCE</scope>
    <source>
        <strain evidence="4">Duluth1</strain>
        <tissue evidence="4">Whole animal</tissue>
    </source>
</reference>
<dbReference type="EMBL" id="JAIWYP010000011">
    <property type="protein sequence ID" value="KAH3738404.1"/>
    <property type="molecule type" value="Genomic_DNA"/>
</dbReference>
<dbReference type="SUPFAM" id="SSF57667">
    <property type="entry name" value="beta-beta-alpha zinc fingers"/>
    <property type="match status" value="1"/>
</dbReference>
<feature type="domain" description="C2H2-type" evidence="3">
    <location>
        <begin position="16"/>
        <end position="43"/>
    </location>
</feature>
<organism evidence="4 5">
    <name type="scientific">Dreissena polymorpha</name>
    <name type="common">Zebra mussel</name>
    <name type="synonym">Mytilus polymorpha</name>
    <dbReference type="NCBI Taxonomy" id="45954"/>
    <lineage>
        <taxon>Eukaryota</taxon>
        <taxon>Metazoa</taxon>
        <taxon>Spiralia</taxon>
        <taxon>Lophotrochozoa</taxon>
        <taxon>Mollusca</taxon>
        <taxon>Bivalvia</taxon>
        <taxon>Autobranchia</taxon>
        <taxon>Heteroconchia</taxon>
        <taxon>Euheterodonta</taxon>
        <taxon>Imparidentia</taxon>
        <taxon>Neoheterodontei</taxon>
        <taxon>Myida</taxon>
        <taxon>Dreissenoidea</taxon>
        <taxon>Dreissenidae</taxon>
        <taxon>Dreissena</taxon>
    </lineage>
</organism>
<keyword evidence="1" id="KW-0479">Metal-binding</keyword>
<evidence type="ECO:0000313" key="5">
    <source>
        <dbReference type="Proteomes" id="UP000828390"/>
    </source>
</evidence>
<dbReference type="Proteomes" id="UP000828390">
    <property type="component" value="Unassembled WGS sequence"/>
</dbReference>
<accession>A0A9D4D582</accession>
<keyword evidence="1" id="KW-0862">Zinc</keyword>
<protein>
    <recommendedName>
        <fullName evidence="3">C2H2-type domain-containing protein</fullName>
    </recommendedName>
</protein>